<proteinExistence type="predicted"/>
<name>A0AAD8U5B8_LOLMU</name>
<dbReference type="PANTHER" id="PTHR11945:SF629">
    <property type="entry name" value="OS02G0164450 PROTEIN"/>
    <property type="match status" value="1"/>
</dbReference>
<keyword evidence="4" id="KW-0804">Transcription</keyword>
<dbReference type="AlphaFoldDB" id="A0AAD8U5B8"/>
<dbReference type="SUPFAM" id="SSF55455">
    <property type="entry name" value="SRF-like"/>
    <property type="match status" value="1"/>
</dbReference>
<feature type="domain" description="MADS-box" evidence="6">
    <location>
        <begin position="9"/>
        <end position="69"/>
    </location>
</feature>
<accession>A0AAD8U5B8</accession>
<evidence type="ECO:0000256" key="3">
    <source>
        <dbReference type="ARBA" id="ARBA00023125"/>
    </source>
</evidence>
<dbReference type="GO" id="GO:0046983">
    <property type="term" value="F:protein dimerization activity"/>
    <property type="evidence" value="ECO:0007669"/>
    <property type="project" value="InterPro"/>
</dbReference>
<keyword evidence="5" id="KW-0539">Nucleus</keyword>
<evidence type="ECO:0000313" key="7">
    <source>
        <dbReference type="EMBL" id="KAK1698007.1"/>
    </source>
</evidence>
<protein>
    <recommendedName>
        <fullName evidence="6">MADS-box domain-containing protein</fullName>
    </recommendedName>
</protein>
<dbReference type="GO" id="GO:0000978">
    <property type="term" value="F:RNA polymerase II cis-regulatory region sequence-specific DNA binding"/>
    <property type="evidence" value="ECO:0007669"/>
    <property type="project" value="TreeGrafter"/>
</dbReference>
<dbReference type="PRINTS" id="PR00404">
    <property type="entry name" value="MADSDOMAIN"/>
</dbReference>
<dbReference type="Gene3D" id="3.40.1810.10">
    <property type="entry name" value="Transcription factor, MADS-box"/>
    <property type="match status" value="1"/>
</dbReference>
<gene>
    <name evidence="7" type="ORF">QYE76_014704</name>
</gene>
<dbReference type="FunFam" id="3.40.1810.10:FF:000006">
    <property type="entry name" value="Agamous-like MADS-box protein AGL62"/>
    <property type="match status" value="1"/>
</dbReference>
<keyword evidence="3" id="KW-0238">DNA-binding</keyword>
<evidence type="ECO:0000259" key="6">
    <source>
        <dbReference type="PROSITE" id="PS50066"/>
    </source>
</evidence>
<dbReference type="InterPro" id="IPR002100">
    <property type="entry name" value="TF_MADSbox"/>
</dbReference>
<dbReference type="GO" id="GO:0000981">
    <property type="term" value="F:DNA-binding transcription factor activity, RNA polymerase II-specific"/>
    <property type="evidence" value="ECO:0007669"/>
    <property type="project" value="TreeGrafter"/>
</dbReference>
<dbReference type="SMART" id="SM00432">
    <property type="entry name" value="MADS"/>
    <property type="match status" value="1"/>
</dbReference>
<organism evidence="7 8">
    <name type="scientific">Lolium multiflorum</name>
    <name type="common">Italian ryegrass</name>
    <name type="synonym">Lolium perenne subsp. multiflorum</name>
    <dbReference type="NCBI Taxonomy" id="4521"/>
    <lineage>
        <taxon>Eukaryota</taxon>
        <taxon>Viridiplantae</taxon>
        <taxon>Streptophyta</taxon>
        <taxon>Embryophyta</taxon>
        <taxon>Tracheophyta</taxon>
        <taxon>Spermatophyta</taxon>
        <taxon>Magnoliopsida</taxon>
        <taxon>Liliopsida</taxon>
        <taxon>Poales</taxon>
        <taxon>Poaceae</taxon>
        <taxon>BOP clade</taxon>
        <taxon>Pooideae</taxon>
        <taxon>Poodae</taxon>
        <taxon>Poeae</taxon>
        <taxon>Poeae Chloroplast Group 2 (Poeae type)</taxon>
        <taxon>Loliodinae</taxon>
        <taxon>Loliinae</taxon>
        <taxon>Lolium</taxon>
    </lineage>
</organism>
<keyword evidence="8" id="KW-1185">Reference proteome</keyword>
<evidence type="ECO:0000256" key="5">
    <source>
        <dbReference type="ARBA" id="ARBA00023242"/>
    </source>
</evidence>
<evidence type="ECO:0000256" key="4">
    <source>
        <dbReference type="ARBA" id="ARBA00023163"/>
    </source>
</evidence>
<dbReference type="Pfam" id="PF00319">
    <property type="entry name" value="SRF-TF"/>
    <property type="match status" value="1"/>
</dbReference>
<dbReference type="GO" id="GO:0005634">
    <property type="term" value="C:nucleus"/>
    <property type="evidence" value="ECO:0007669"/>
    <property type="project" value="UniProtKB-SubCell"/>
</dbReference>
<dbReference type="PROSITE" id="PS50066">
    <property type="entry name" value="MADS_BOX_2"/>
    <property type="match status" value="1"/>
</dbReference>
<dbReference type="Proteomes" id="UP001231189">
    <property type="component" value="Unassembled WGS sequence"/>
</dbReference>
<dbReference type="InterPro" id="IPR036879">
    <property type="entry name" value="TF_MADSbox_sf"/>
</dbReference>
<evidence type="ECO:0000256" key="1">
    <source>
        <dbReference type="ARBA" id="ARBA00004123"/>
    </source>
</evidence>
<sequence>MAPERPPSMGRQKIEIRPIESEEARRVCFSKRRRGLFNKVSELAIMCGVEAAALVFSPGGRVFSFGDPSADSVIDRFMSSSSSEEQAEAAADDGAGDPNHVALAPELDREHGELRAKLAASLARMETAKESFAKARAEGSQAAAWLDLVCQMEEEDLVAFEAALSKAHAHVAAKALLFGRPMHGGGGEFEIGGTSASGGMEMTHEQQQMMMSAMQPTMGLVGTEVMPQQQPHKQHMMELPPLPPSIGTGFDARPEMMQQQQHKMMMAMPPAMGFPGTEIMPQQQQQMTELPPLPPQLGFDAGAEIMPQQQQQMTELPPFPPQLGFDAGTEMMQQMPPLLGFSAGMETVHQGFWPHGFPQ</sequence>
<dbReference type="PANTHER" id="PTHR11945">
    <property type="entry name" value="MADS BOX PROTEIN"/>
    <property type="match status" value="1"/>
</dbReference>
<comment type="caution">
    <text evidence="7">The sequence shown here is derived from an EMBL/GenBank/DDBJ whole genome shotgun (WGS) entry which is preliminary data.</text>
</comment>
<evidence type="ECO:0000313" key="8">
    <source>
        <dbReference type="Proteomes" id="UP001231189"/>
    </source>
</evidence>
<reference evidence="7" key="1">
    <citation type="submission" date="2023-07" db="EMBL/GenBank/DDBJ databases">
        <title>A chromosome-level genome assembly of Lolium multiflorum.</title>
        <authorList>
            <person name="Chen Y."/>
            <person name="Copetti D."/>
            <person name="Kolliker R."/>
            <person name="Studer B."/>
        </authorList>
    </citation>
    <scope>NUCLEOTIDE SEQUENCE</scope>
    <source>
        <strain evidence="7">02402/16</strain>
        <tissue evidence="7">Leaf</tissue>
    </source>
</reference>
<evidence type="ECO:0000256" key="2">
    <source>
        <dbReference type="ARBA" id="ARBA00023015"/>
    </source>
</evidence>
<dbReference type="EMBL" id="JAUUTY010000001">
    <property type="protein sequence ID" value="KAK1698007.1"/>
    <property type="molecule type" value="Genomic_DNA"/>
</dbReference>
<comment type="subcellular location">
    <subcellularLocation>
        <location evidence="1">Nucleus</location>
    </subcellularLocation>
</comment>
<keyword evidence="2" id="KW-0805">Transcription regulation</keyword>